<comment type="caution">
    <text evidence="2">The sequence shown here is derived from an EMBL/GenBank/DDBJ whole genome shotgun (WGS) entry which is preliminary data.</text>
</comment>
<feature type="region of interest" description="Disordered" evidence="1">
    <location>
        <begin position="66"/>
        <end position="93"/>
    </location>
</feature>
<evidence type="ECO:0000256" key="1">
    <source>
        <dbReference type="SAM" id="MobiDB-lite"/>
    </source>
</evidence>
<sequence>MVDQADAELETGLAGSDDGDLAHEGVLRGLGCAFLSGAVQCRALCSVSARGGVNRRAVVVWNAAARRRGAGGQPREAGAPVGPGDGPPGNPAG</sequence>
<keyword evidence="3" id="KW-1185">Reference proteome</keyword>
<reference evidence="2 3" key="1">
    <citation type="submission" date="2019-12" db="EMBL/GenBank/DDBJ databases">
        <title>Whole genome shotgun sequence of Streptomyces hygroscopicus subsp. glebosus NBRC 13786.</title>
        <authorList>
            <person name="Ichikawa N."/>
            <person name="Kimura A."/>
            <person name="Kitahashi Y."/>
            <person name="Komaki H."/>
            <person name="Tamura T."/>
        </authorList>
    </citation>
    <scope>NUCLEOTIDE SEQUENCE [LARGE SCALE GENOMIC DNA]</scope>
    <source>
        <strain evidence="2 3">NBRC 13786</strain>
    </source>
</reference>
<dbReference type="EMBL" id="BLIO01000001">
    <property type="protein sequence ID" value="GFE19280.1"/>
    <property type="molecule type" value="Genomic_DNA"/>
</dbReference>
<feature type="compositionally biased region" description="Low complexity" evidence="1">
    <location>
        <begin position="73"/>
        <end position="82"/>
    </location>
</feature>
<name>A0A640T7W3_9ACTN</name>
<evidence type="ECO:0000313" key="2">
    <source>
        <dbReference type="EMBL" id="GFE19280.1"/>
    </source>
</evidence>
<gene>
    <name evidence="2" type="ORF">Sgleb_73270</name>
</gene>
<proteinExistence type="predicted"/>
<evidence type="ECO:0000313" key="3">
    <source>
        <dbReference type="Proteomes" id="UP000430079"/>
    </source>
</evidence>
<dbReference type="Proteomes" id="UP000430079">
    <property type="component" value="Unassembled WGS sequence"/>
</dbReference>
<dbReference type="AlphaFoldDB" id="A0A640T7W3"/>
<feature type="region of interest" description="Disordered" evidence="1">
    <location>
        <begin position="1"/>
        <end position="20"/>
    </location>
</feature>
<accession>A0A640T7W3</accession>
<protein>
    <submittedName>
        <fullName evidence="2">Uncharacterized protein</fullName>
    </submittedName>
</protein>
<organism evidence="2 3">
    <name type="scientific">Streptomyces glebosus</name>
    <dbReference type="NCBI Taxonomy" id="249580"/>
    <lineage>
        <taxon>Bacteria</taxon>
        <taxon>Bacillati</taxon>
        <taxon>Actinomycetota</taxon>
        <taxon>Actinomycetes</taxon>
        <taxon>Kitasatosporales</taxon>
        <taxon>Streptomycetaceae</taxon>
        <taxon>Streptomyces</taxon>
    </lineage>
</organism>